<sequence length="80" mass="8952">MPCRSSVHSALVAGSFGTPAGRCLRHNDLDVWSLGAAIVSLSVETFGMTRRLAPRNEEDRSRFISDYRAQVRQRSSRRSD</sequence>
<name>A0A9P1JX90_9PROT</name>
<accession>A0A9P1JX90</accession>
<dbReference type="Proteomes" id="UP000007319">
    <property type="component" value="Plasmid AZOBR_p2"/>
</dbReference>
<dbReference type="EMBL" id="HE577329">
    <property type="protein sequence ID" value="CCD01579.1"/>
    <property type="molecule type" value="Genomic_DNA"/>
</dbReference>
<organism evidence="1 2">
    <name type="scientific">Azospirillum baldaniorum</name>
    <dbReference type="NCBI Taxonomy" id="1064539"/>
    <lineage>
        <taxon>Bacteria</taxon>
        <taxon>Pseudomonadati</taxon>
        <taxon>Pseudomonadota</taxon>
        <taxon>Alphaproteobacteria</taxon>
        <taxon>Rhodospirillales</taxon>
        <taxon>Azospirillaceae</taxon>
        <taxon>Azospirillum</taxon>
    </lineage>
</organism>
<evidence type="ECO:0000313" key="2">
    <source>
        <dbReference type="Proteomes" id="UP000007319"/>
    </source>
</evidence>
<dbReference type="KEGG" id="abs:AZOBR_p220042"/>
<gene>
    <name evidence="1" type="ORF">AZOBR_p220042</name>
</gene>
<keyword evidence="1" id="KW-0614">Plasmid</keyword>
<protein>
    <submittedName>
        <fullName evidence="1">Uncharacterized protein</fullName>
    </submittedName>
</protein>
<geneLocation type="plasmid" evidence="1 2">
    <name>AZOBR_p2</name>
</geneLocation>
<proteinExistence type="predicted"/>
<evidence type="ECO:0000313" key="1">
    <source>
        <dbReference type="EMBL" id="CCD01579.1"/>
    </source>
</evidence>
<keyword evidence="2" id="KW-1185">Reference proteome</keyword>
<dbReference type="AlphaFoldDB" id="A0A9P1JX90"/>
<reference evidence="1 2" key="1">
    <citation type="journal article" date="2011" name="PLoS Genet.">
        <title>Azospirillum genomes reveal transition of bacteria from aquatic to terrestrial environments.</title>
        <authorList>
            <person name="Wisniewski-Dye F."/>
            <person name="Borziak K."/>
            <person name="Khalsa-Moyers G."/>
            <person name="Alexandre G."/>
            <person name="Sukharnikov L.O."/>
            <person name="Wuichet K."/>
            <person name="Hurst G.B."/>
            <person name="McDonald W.H."/>
            <person name="Robertson J.S."/>
            <person name="Barbe V."/>
            <person name="Calteau A."/>
            <person name="Rouy Z."/>
            <person name="Mangenot S."/>
            <person name="Prigent-Combaret C."/>
            <person name="Normand P."/>
            <person name="Boyer M."/>
            <person name="Siguier P."/>
            <person name="Dessaux Y."/>
            <person name="Elmerich C."/>
            <person name="Condemine G."/>
            <person name="Krishnen G."/>
            <person name="Kennedy I."/>
            <person name="Paterson A.H."/>
            <person name="Gonzalez V."/>
            <person name="Mavingui P."/>
            <person name="Zhulin I.B."/>
        </authorList>
    </citation>
    <scope>NUCLEOTIDE SEQUENCE [LARGE SCALE GENOMIC DNA]</scope>
    <source>
        <strain evidence="1 2">Sp245</strain>
    </source>
</reference>